<name>A0A2G3NSR1_STRMC</name>
<evidence type="ECO:0000313" key="3">
    <source>
        <dbReference type="Proteomes" id="UP000222913"/>
    </source>
</evidence>
<feature type="transmembrane region" description="Helical" evidence="1">
    <location>
        <begin position="52"/>
        <end position="74"/>
    </location>
</feature>
<comment type="caution">
    <text evidence="2">The sequence shown here is derived from an EMBL/GenBank/DDBJ whole genome shotgun (WGS) entry which is preliminary data.</text>
</comment>
<keyword evidence="1" id="KW-0472">Membrane</keyword>
<keyword evidence="1" id="KW-1133">Transmembrane helix</keyword>
<protein>
    <submittedName>
        <fullName evidence="2">Uncharacterized protein</fullName>
    </submittedName>
</protein>
<accession>A0A2G3NSR1</accession>
<gene>
    <name evidence="2" type="ORF">CS010_07370</name>
</gene>
<evidence type="ECO:0000256" key="1">
    <source>
        <dbReference type="SAM" id="Phobius"/>
    </source>
</evidence>
<dbReference type="RefSeq" id="WP_099390660.1">
    <property type="nucleotide sequence ID" value="NZ_PEBM01000041.1"/>
</dbReference>
<proteinExistence type="predicted"/>
<keyword evidence="1" id="KW-0812">Transmembrane</keyword>
<dbReference type="EMBL" id="PEBM01000041">
    <property type="protein sequence ID" value="PHV56587.1"/>
    <property type="molecule type" value="Genomic_DNA"/>
</dbReference>
<organism evidence="2 3">
    <name type="scientific">Streptococcus macedonicus</name>
    <name type="common">Streptococcus gallolyticus macedonicus</name>
    <dbReference type="NCBI Taxonomy" id="59310"/>
    <lineage>
        <taxon>Bacteria</taxon>
        <taxon>Bacillati</taxon>
        <taxon>Bacillota</taxon>
        <taxon>Bacilli</taxon>
        <taxon>Lactobacillales</taxon>
        <taxon>Streptococcaceae</taxon>
        <taxon>Streptococcus</taxon>
    </lineage>
</organism>
<evidence type="ECO:0000313" key="2">
    <source>
        <dbReference type="EMBL" id="PHV56587.1"/>
    </source>
</evidence>
<dbReference type="AlphaFoldDB" id="A0A2G3NSR1"/>
<reference evidence="2 3" key="1">
    <citation type="submission" date="2017-10" db="EMBL/GenBank/DDBJ databases">
        <title>Whole-genome sequence of three Streptococcus macedonicus strains isolated from Italian cheeses of the Veneto region.</title>
        <authorList>
            <person name="Treu L."/>
            <person name="De Diego-Diaz B."/>
            <person name="Papadimitriou K."/>
            <person name="Tsakalidou E."/>
            <person name="Corich V."/>
            <person name="Giacomini A."/>
        </authorList>
    </citation>
    <scope>NUCLEOTIDE SEQUENCE [LARGE SCALE GENOMIC DNA]</scope>
    <source>
        <strain evidence="2 3">27MV</strain>
    </source>
</reference>
<sequence length="76" mass="8518">MGQGKYNNAENLTILTDYPFKNVAFIVNDMEVKRQHFSVQNFKVFLLSDCSSSHWCLVIAAAVNAMVIPLVNIIKG</sequence>
<dbReference type="Proteomes" id="UP000222913">
    <property type="component" value="Unassembled WGS sequence"/>
</dbReference>